<dbReference type="AlphaFoldDB" id="A0A0E0CIH2"/>
<dbReference type="EnsemblPlants" id="OMERI02G11350.1">
    <property type="protein sequence ID" value="OMERI02G11350.1"/>
    <property type="gene ID" value="OMERI02G11350"/>
</dbReference>
<reference evidence="2" key="1">
    <citation type="submission" date="2015-04" db="UniProtKB">
        <authorList>
            <consortium name="EnsemblPlants"/>
        </authorList>
    </citation>
    <scope>IDENTIFICATION</scope>
</reference>
<evidence type="ECO:0000313" key="3">
    <source>
        <dbReference type="Proteomes" id="UP000008021"/>
    </source>
</evidence>
<reference evidence="2" key="2">
    <citation type="submission" date="2018-05" db="EMBL/GenBank/DDBJ databases">
        <title>OmerRS3 (Oryza meridionalis Reference Sequence Version 3).</title>
        <authorList>
            <person name="Zhang J."/>
            <person name="Kudrna D."/>
            <person name="Lee S."/>
            <person name="Talag J."/>
            <person name="Welchert J."/>
            <person name="Wing R.A."/>
        </authorList>
    </citation>
    <scope>NUCLEOTIDE SEQUENCE [LARGE SCALE GENOMIC DNA]</scope>
    <source>
        <strain evidence="2">cv. OR44</strain>
    </source>
</reference>
<feature type="region of interest" description="Disordered" evidence="1">
    <location>
        <begin position="25"/>
        <end position="67"/>
    </location>
</feature>
<name>A0A0E0CIH2_9ORYZ</name>
<proteinExistence type="predicted"/>
<dbReference type="Proteomes" id="UP000008021">
    <property type="component" value="Chromosome 2"/>
</dbReference>
<protein>
    <submittedName>
        <fullName evidence="2">Uncharacterized protein</fullName>
    </submittedName>
</protein>
<feature type="compositionally biased region" description="Basic residues" evidence="1">
    <location>
        <begin position="30"/>
        <end position="46"/>
    </location>
</feature>
<feature type="region of interest" description="Disordered" evidence="1">
    <location>
        <begin position="91"/>
        <end position="136"/>
    </location>
</feature>
<sequence>MEGVCVLFQREKWLTAQLAVSSIPIGSHAPRPHQGGRRVPHGRRDRSPRLVGTAMAPASAPPPQPTRVPTILCLLAAGFHRWLRVEPATGGAALLSDRRRRQGQGPRVQFPQTDEAEFVKGDSAVDNEMIPGSRKP</sequence>
<evidence type="ECO:0000256" key="1">
    <source>
        <dbReference type="SAM" id="MobiDB-lite"/>
    </source>
</evidence>
<dbReference type="HOGENOM" id="CLU_1878725_0_0_1"/>
<evidence type="ECO:0000313" key="2">
    <source>
        <dbReference type="EnsemblPlants" id="OMERI02G11350.1"/>
    </source>
</evidence>
<dbReference type="Gramene" id="OMERI02G11350.1">
    <property type="protein sequence ID" value="OMERI02G11350.1"/>
    <property type="gene ID" value="OMERI02G11350"/>
</dbReference>
<keyword evidence="3" id="KW-1185">Reference proteome</keyword>
<feature type="compositionally biased region" description="Low complexity" evidence="1">
    <location>
        <begin position="103"/>
        <end position="112"/>
    </location>
</feature>
<accession>A0A0E0CIH2</accession>
<organism evidence="2">
    <name type="scientific">Oryza meridionalis</name>
    <dbReference type="NCBI Taxonomy" id="40149"/>
    <lineage>
        <taxon>Eukaryota</taxon>
        <taxon>Viridiplantae</taxon>
        <taxon>Streptophyta</taxon>
        <taxon>Embryophyta</taxon>
        <taxon>Tracheophyta</taxon>
        <taxon>Spermatophyta</taxon>
        <taxon>Magnoliopsida</taxon>
        <taxon>Liliopsida</taxon>
        <taxon>Poales</taxon>
        <taxon>Poaceae</taxon>
        <taxon>BOP clade</taxon>
        <taxon>Oryzoideae</taxon>
        <taxon>Oryzeae</taxon>
        <taxon>Oryzinae</taxon>
        <taxon>Oryza</taxon>
    </lineage>
</organism>